<dbReference type="Proteomes" id="UP001180489">
    <property type="component" value="Unassembled WGS sequence"/>
</dbReference>
<sequence>MQEITQPASVPDTPVPVPAGHGWCSWHHGPGEGLLLVTAVEQGSGTGANHRACAHCRRTYRLVPLGEQR</sequence>
<evidence type="ECO:0000313" key="1">
    <source>
        <dbReference type="EMBL" id="MDT0476889.1"/>
    </source>
</evidence>
<evidence type="ECO:0000313" key="2">
    <source>
        <dbReference type="Proteomes" id="UP001180489"/>
    </source>
</evidence>
<proteinExistence type="predicted"/>
<keyword evidence="2" id="KW-1185">Reference proteome</keyword>
<protein>
    <submittedName>
        <fullName evidence="1">Uncharacterized protein</fullName>
    </submittedName>
</protein>
<reference evidence="1" key="1">
    <citation type="submission" date="2024-05" db="EMBL/GenBank/DDBJ databases">
        <title>30 novel species of actinomycetes from the DSMZ collection.</title>
        <authorList>
            <person name="Nouioui I."/>
        </authorList>
    </citation>
    <scope>NUCLEOTIDE SEQUENCE</scope>
    <source>
        <strain evidence="1">DSM 41014</strain>
    </source>
</reference>
<dbReference type="RefSeq" id="WP_311637346.1">
    <property type="nucleotide sequence ID" value="NZ_JAVRFF010000050.1"/>
</dbReference>
<organism evidence="1 2">
    <name type="scientific">Streptomyces hintoniae</name>
    <dbReference type="NCBI Taxonomy" id="3075521"/>
    <lineage>
        <taxon>Bacteria</taxon>
        <taxon>Bacillati</taxon>
        <taxon>Actinomycetota</taxon>
        <taxon>Actinomycetes</taxon>
        <taxon>Kitasatosporales</taxon>
        <taxon>Streptomycetaceae</taxon>
        <taxon>Streptomyces</taxon>
    </lineage>
</organism>
<name>A0ABU2UV25_9ACTN</name>
<comment type="caution">
    <text evidence="1">The sequence shown here is derived from an EMBL/GenBank/DDBJ whole genome shotgun (WGS) entry which is preliminary data.</text>
</comment>
<accession>A0ABU2UV25</accession>
<gene>
    <name evidence="1" type="ORF">RM863_32695</name>
</gene>
<dbReference type="EMBL" id="JAVRFF010000050">
    <property type="protein sequence ID" value="MDT0476889.1"/>
    <property type="molecule type" value="Genomic_DNA"/>
</dbReference>